<name>A0ABR3VE33_HUMIN</name>
<dbReference type="Pfam" id="PF01693">
    <property type="entry name" value="Cauli_VI"/>
    <property type="match status" value="2"/>
</dbReference>
<comment type="function">
    <text evidence="10">Endonuclease that specifically degrades the RNA of RNA-DNA hybrids.</text>
</comment>
<evidence type="ECO:0000313" key="13">
    <source>
        <dbReference type="EMBL" id="KAL1839989.1"/>
    </source>
</evidence>
<comment type="catalytic activity">
    <reaction evidence="1 10">
        <text>Endonucleolytic cleavage to 5'-phosphomonoester.</text>
        <dbReference type="EC" id="3.1.26.4"/>
    </reaction>
</comment>
<dbReference type="EC" id="3.1.26.4" evidence="4 10"/>
<reference evidence="13 14" key="1">
    <citation type="journal article" date="2024" name="Commun. Biol.">
        <title>Comparative genomic analysis of thermophilic fungi reveals convergent evolutionary adaptations and gene losses.</title>
        <authorList>
            <person name="Steindorff A.S."/>
            <person name="Aguilar-Pontes M.V."/>
            <person name="Robinson A.J."/>
            <person name="Andreopoulos B."/>
            <person name="LaButti K."/>
            <person name="Kuo A."/>
            <person name="Mondo S."/>
            <person name="Riley R."/>
            <person name="Otillar R."/>
            <person name="Haridas S."/>
            <person name="Lipzen A."/>
            <person name="Grimwood J."/>
            <person name="Schmutz J."/>
            <person name="Clum A."/>
            <person name="Reid I.D."/>
            <person name="Moisan M.C."/>
            <person name="Butler G."/>
            <person name="Nguyen T.T.M."/>
            <person name="Dewar K."/>
            <person name="Conant G."/>
            <person name="Drula E."/>
            <person name="Henrissat B."/>
            <person name="Hansel C."/>
            <person name="Singer S."/>
            <person name="Hutchinson M.I."/>
            <person name="de Vries R.P."/>
            <person name="Natvig D.O."/>
            <person name="Powell A.J."/>
            <person name="Tsang A."/>
            <person name="Grigoriev I.V."/>
        </authorList>
    </citation>
    <scope>NUCLEOTIDE SEQUENCE [LARGE SCALE GENOMIC DNA]</scope>
    <source>
        <strain evidence="13 14">CBS 620.91</strain>
    </source>
</reference>
<dbReference type="PIRSF" id="PIRSF036852">
    <property type="entry name" value="Ribonuclease_H1_euk"/>
    <property type="match status" value="1"/>
</dbReference>
<comment type="caution">
    <text evidence="13">The sequence shown here is derived from an EMBL/GenBank/DDBJ whole genome shotgun (WGS) entry which is preliminary data.</text>
</comment>
<accession>A0ABR3VE33</accession>
<feature type="domain" description="RNase H type-1" evidence="12">
    <location>
        <begin position="175"/>
        <end position="324"/>
    </location>
</feature>
<keyword evidence="9 10" id="KW-0460">Magnesium</keyword>
<protein>
    <recommendedName>
        <fullName evidence="4 10">Ribonuclease H</fullName>
        <shortName evidence="10">RNase H</shortName>
        <ecNumber evidence="4 10">3.1.26.4</ecNumber>
    </recommendedName>
</protein>
<dbReference type="Gene3D" id="3.40.970.10">
    <property type="entry name" value="Ribonuclease H1, N-terminal domain"/>
    <property type="match status" value="2"/>
</dbReference>
<dbReference type="EMBL" id="JAZGSY010000132">
    <property type="protein sequence ID" value="KAL1839989.1"/>
    <property type="molecule type" value="Genomic_DNA"/>
</dbReference>
<keyword evidence="6 10" id="KW-0479">Metal-binding</keyword>
<sequence length="327" mass="35323">MSSPGKKRGAPGTAGPEGGSASKKRKMDSTLSSSGGKYYAVRVGAKPGIYTTWATCKQQIDGYKGAQYKSFVNYEDAAAFVDGRSPPSGAADNKPPRFYGVAVGREPGVYTEWSKVQEAVKGWKGPKYRKFDTRQEAEEFVRTGKVPVVTATDGDTVEESPAKKTKTTPNASAKRNPVVVVYTDGSSRGNGKVGAAAGVGVYFGPNDPRNISERLEGLPQTNQRAELTAILRALESVDLDQDLEIRTDSKYSIQCVTEWYINWERNGWRTQGGPVKNLDLVQGVRKKIEEREAHGAGTQFIWVKGHATDPGNIAADRLAVSGAMKPA</sequence>
<dbReference type="InterPro" id="IPR002156">
    <property type="entry name" value="RNaseH_domain"/>
</dbReference>
<evidence type="ECO:0000256" key="9">
    <source>
        <dbReference type="ARBA" id="ARBA00022842"/>
    </source>
</evidence>
<feature type="region of interest" description="Disordered" evidence="11">
    <location>
        <begin position="1"/>
        <end position="34"/>
    </location>
</feature>
<evidence type="ECO:0000259" key="12">
    <source>
        <dbReference type="PROSITE" id="PS50879"/>
    </source>
</evidence>
<evidence type="ECO:0000256" key="4">
    <source>
        <dbReference type="ARBA" id="ARBA00012180"/>
    </source>
</evidence>
<evidence type="ECO:0000256" key="6">
    <source>
        <dbReference type="ARBA" id="ARBA00022723"/>
    </source>
</evidence>
<dbReference type="InterPro" id="IPR017067">
    <property type="entry name" value="RNase_H1_euk"/>
</dbReference>
<dbReference type="PANTHER" id="PTHR10642">
    <property type="entry name" value="RIBONUCLEASE H1"/>
    <property type="match status" value="1"/>
</dbReference>
<dbReference type="PROSITE" id="PS50879">
    <property type="entry name" value="RNASE_H_1"/>
    <property type="match status" value="1"/>
</dbReference>
<dbReference type="InterPro" id="IPR036397">
    <property type="entry name" value="RNaseH_sf"/>
</dbReference>
<dbReference type="Pfam" id="PF00075">
    <property type="entry name" value="RNase_H"/>
    <property type="match status" value="1"/>
</dbReference>
<dbReference type="Proteomes" id="UP001583172">
    <property type="component" value="Unassembled WGS sequence"/>
</dbReference>
<evidence type="ECO:0000256" key="5">
    <source>
        <dbReference type="ARBA" id="ARBA00022722"/>
    </source>
</evidence>
<keyword evidence="7 10" id="KW-0255">Endonuclease</keyword>
<dbReference type="InterPro" id="IPR037056">
    <property type="entry name" value="RNase_H1_N_sf"/>
</dbReference>
<keyword evidence="5 10" id="KW-0540">Nuclease</keyword>
<evidence type="ECO:0000256" key="10">
    <source>
        <dbReference type="PIRNR" id="PIRNR036852"/>
    </source>
</evidence>
<dbReference type="PANTHER" id="PTHR10642:SF26">
    <property type="entry name" value="RIBONUCLEASE H1"/>
    <property type="match status" value="1"/>
</dbReference>
<evidence type="ECO:0000256" key="3">
    <source>
        <dbReference type="ARBA" id="ARBA00005300"/>
    </source>
</evidence>
<evidence type="ECO:0000313" key="14">
    <source>
        <dbReference type="Proteomes" id="UP001583172"/>
    </source>
</evidence>
<comment type="cofactor">
    <cofactor evidence="2 10">
        <name>Mg(2+)</name>
        <dbReference type="ChEBI" id="CHEBI:18420"/>
    </cofactor>
</comment>
<dbReference type="InterPro" id="IPR011320">
    <property type="entry name" value="RNase_H1_N"/>
</dbReference>
<dbReference type="Gene3D" id="3.30.420.10">
    <property type="entry name" value="Ribonuclease H-like superfamily/Ribonuclease H"/>
    <property type="match status" value="1"/>
</dbReference>
<evidence type="ECO:0000256" key="8">
    <source>
        <dbReference type="ARBA" id="ARBA00022801"/>
    </source>
</evidence>
<proteinExistence type="inferred from homology"/>
<dbReference type="SUPFAM" id="SSF53098">
    <property type="entry name" value="Ribonuclease H-like"/>
    <property type="match status" value="1"/>
</dbReference>
<evidence type="ECO:0000256" key="2">
    <source>
        <dbReference type="ARBA" id="ARBA00001946"/>
    </source>
</evidence>
<dbReference type="InterPro" id="IPR012337">
    <property type="entry name" value="RNaseH-like_sf"/>
</dbReference>
<keyword evidence="14" id="KW-1185">Reference proteome</keyword>
<organism evidence="13 14">
    <name type="scientific">Humicola insolens</name>
    <name type="common">Soft-rot fungus</name>
    <dbReference type="NCBI Taxonomy" id="85995"/>
    <lineage>
        <taxon>Eukaryota</taxon>
        <taxon>Fungi</taxon>
        <taxon>Dikarya</taxon>
        <taxon>Ascomycota</taxon>
        <taxon>Pezizomycotina</taxon>
        <taxon>Sordariomycetes</taxon>
        <taxon>Sordariomycetidae</taxon>
        <taxon>Sordariales</taxon>
        <taxon>Chaetomiaceae</taxon>
        <taxon>Mycothermus</taxon>
    </lineage>
</organism>
<evidence type="ECO:0000256" key="1">
    <source>
        <dbReference type="ARBA" id="ARBA00000077"/>
    </source>
</evidence>
<evidence type="ECO:0000256" key="7">
    <source>
        <dbReference type="ARBA" id="ARBA00022759"/>
    </source>
</evidence>
<gene>
    <name evidence="13" type="ORF">VTJ49DRAFT_952</name>
</gene>
<dbReference type="SUPFAM" id="SSF55658">
    <property type="entry name" value="L9 N-domain-like"/>
    <property type="match status" value="2"/>
</dbReference>
<dbReference type="CDD" id="cd09280">
    <property type="entry name" value="RNase_HI_eukaryote_like"/>
    <property type="match status" value="1"/>
</dbReference>
<evidence type="ECO:0000256" key="11">
    <source>
        <dbReference type="SAM" id="MobiDB-lite"/>
    </source>
</evidence>
<comment type="similarity">
    <text evidence="3 10">Belongs to the RNase H family.</text>
</comment>
<keyword evidence="8 10" id="KW-0378">Hydrolase</keyword>
<dbReference type="InterPro" id="IPR009027">
    <property type="entry name" value="Ribosomal_bL9/RNase_H1_N"/>
</dbReference>
<dbReference type="InterPro" id="IPR050092">
    <property type="entry name" value="RNase_H"/>
</dbReference>